<dbReference type="InterPro" id="IPR037212">
    <property type="entry name" value="Med7/Med21-like"/>
</dbReference>
<evidence type="ECO:0000256" key="10">
    <source>
        <dbReference type="RuleBase" id="RU366036"/>
    </source>
</evidence>
<dbReference type="GO" id="GO:0003712">
    <property type="term" value="F:transcription coregulator activity"/>
    <property type="evidence" value="ECO:0007669"/>
    <property type="project" value="TreeGrafter"/>
</dbReference>
<reference evidence="13 14" key="1">
    <citation type="submission" date="2015-06" db="EMBL/GenBank/DDBJ databases">
        <title>Talaromyces atroroseus IBT 11181 draft genome.</title>
        <authorList>
            <person name="Rasmussen K.B."/>
            <person name="Rasmussen S."/>
            <person name="Petersen B."/>
            <person name="Sicheritz-Ponten T."/>
            <person name="Mortensen U.H."/>
            <person name="Thrane U."/>
        </authorList>
    </citation>
    <scope>NUCLEOTIDE SEQUENCE [LARGE SCALE GENOMIC DNA]</scope>
    <source>
        <strain evidence="13 14">IBT 11181</strain>
    </source>
</reference>
<dbReference type="OrthoDB" id="526653at2759"/>
<dbReference type="SUPFAM" id="SSF140718">
    <property type="entry name" value="Mediator hinge subcomplex-like"/>
    <property type="match status" value="1"/>
</dbReference>
<dbReference type="GO" id="GO:0006357">
    <property type="term" value="P:regulation of transcription by RNA polymerase II"/>
    <property type="evidence" value="ECO:0007669"/>
    <property type="project" value="TreeGrafter"/>
</dbReference>
<evidence type="ECO:0000256" key="2">
    <source>
        <dbReference type="ARBA" id="ARBA00005770"/>
    </source>
</evidence>
<feature type="region of interest" description="Disordered" evidence="12">
    <location>
        <begin position="1"/>
        <end position="22"/>
    </location>
</feature>
<gene>
    <name evidence="13" type="ORF">UA08_07273</name>
</gene>
<dbReference type="Gene3D" id="6.10.280.10">
    <property type="entry name" value="Mediator complex, subunit Med21"/>
    <property type="match status" value="1"/>
</dbReference>
<dbReference type="PANTHER" id="PTHR13381:SF0">
    <property type="entry name" value="MEDIATOR OF RNA POLYMERASE II TRANSCRIPTION SUBUNIT 21"/>
    <property type="match status" value="1"/>
</dbReference>
<evidence type="ECO:0000256" key="6">
    <source>
        <dbReference type="ARBA" id="ARBA00023159"/>
    </source>
</evidence>
<comment type="similarity">
    <text evidence="2 10">Belongs to the Mediator complex subunit 21 family.</text>
</comment>
<feature type="compositionally biased region" description="Low complexity" evidence="12">
    <location>
        <begin position="69"/>
        <end position="105"/>
    </location>
</feature>
<comment type="caution">
    <text evidence="13">The sequence shown here is derived from an EMBL/GenBank/DDBJ whole genome shotgun (WGS) entry which is preliminary data.</text>
</comment>
<proteinExistence type="inferred from homology"/>
<dbReference type="InterPro" id="IPR021384">
    <property type="entry name" value="Mediator_Med21"/>
</dbReference>
<evidence type="ECO:0000313" key="13">
    <source>
        <dbReference type="EMBL" id="OKL57584.1"/>
    </source>
</evidence>
<evidence type="ECO:0000256" key="12">
    <source>
        <dbReference type="SAM" id="MobiDB-lite"/>
    </source>
</evidence>
<evidence type="ECO:0000256" key="9">
    <source>
        <dbReference type="ARBA" id="ARBA00025687"/>
    </source>
</evidence>
<organism evidence="13 14">
    <name type="scientific">Talaromyces atroroseus</name>
    <dbReference type="NCBI Taxonomy" id="1441469"/>
    <lineage>
        <taxon>Eukaryota</taxon>
        <taxon>Fungi</taxon>
        <taxon>Dikarya</taxon>
        <taxon>Ascomycota</taxon>
        <taxon>Pezizomycotina</taxon>
        <taxon>Eurotiomycetes</taxon>
        <taxon>Eurotiomycetidae</taxon>
        <taxon>Eurotiales</taxon>
        <taxon>Trichocomaceae</taxon>
        <taxon>Talaromyces</taxon>
        <taxon>Talaromyces sect. Trachyspermi</taxon>
    </lineage>
</organism>
<dbReference type="Proteomes" id="UP000214365">
    <property type="component" value="Unassembled WGS sequence"/>
</dbReference>
<dbReference type="EMBL" id="LFMY01000011">
    <property type="protein sequence ID" value="OKL57584.1"/>
    <property type="molecule type" value="Genomic_DNA"/>
</dbReference>
<dbReference type="AlphaFoldDB" id="A0A225AHD7"/>
<evidence type="ECO:0000313" key="14">
    <source>
        <dbReference type="Proteomes" id="UP000214365"/>
    </source>
</evidence>
<dbReference type="GO" id="GO:0016592">
    <property type="term" value="C:mediator complex"/>
    <property type="evidence" value="ECO:0007669"/>
    <property type="project" value="UniProtKB-UniRule"/>
</dbReference>
<keyword evidence="11" id="KW-0175">Coiled coil</keyword>
<keyword evidence="8 10" id="KW-0539">Nucleus</keyword>
<evidence type="ECO:0000256" key="1">
    <source>
        <dbReference type="ARBA" id="ARBA00004123"/>
    </source>
</evidence>
<comment type="subcellular location">
    <subcellularLocation>
        <location evidence="1 10">Nucleus</location>
    </subcellularLocation>
</comment>
<sequence>MSRPGKSIKAFPDVQRPSNKSTSQLATQFYATLCYLSTYHDHVPATIPPPAAGIVDAMPPLAKIPRNQPSAAPMPAGAAAKQNAEQQQQQGQGSPSQGPAGSAAAETSTLPPSAAGAVSLTPGQGDPNQPPQPDSPQLFLFRQKELARDLIIKEQQIEYLIGRLPGIGASEAEQEARIRELESELRQVELAREKKARELKKLGKRLESVLGAVERGIYSRQERNGLN</sequence>
<feature type="coiled-coil region" evidence="11">
    <location>
        <begin position="171"/>
        <end position="205"/>
    </location>
</feature>
<evidence type="ECO:0000256" key="5">
    <source>
        <dbReference type="ARBA" id="ARBA00023015"/>
    </source>
</evidence>
<keyword evidence="6 10" id="KW-0010">Activator</keyword>
<dbReference type="PANTHER" id="PTHR13381">
    <property type="entry name" value="RNA POLYMERASE II HOLOENZYME COMPONENT SRB7"/>
    <property type="match status" value="1"/>
</dbReference>
<name>A0A225AHD7_TALAT</name>
<keyword evidence="14" id="KW-1185">Reference proteome</keyword>
<evidence type="ECO:0000256" key="7">
    <source>
        <dbReference type="ARBA" id="ARBA00023163"/>
    </source>
</evidence>
<evidence type="ECO:0000256" key="3">
    <source>
        <dbReference type="ARBA" id="ARBA00011837"/>
    </source>
</evidence>
<dbReference type="RefSeq" id="XP_020117705.1">
    <property type="nucleotide sequence ID" value="XM_020262196.1"/>
</dbReference>
<comment type="subunit">
    <text evidence="3 10">Component of the Mediator complex.</text>
</comment>
<keyword evidence="5 10" id="KW-0805">Transcription regulation</keyword>
<evidence type="ECO:0000256" key="4">
    <source>
        <dbReference type="ARBA" id="ARBA00019691"/>
    </source>
</evidence>
<dbReference type="Pfam" id="PF11221">
    <property type="entry name" value="Med21"/>
    <property type="match status" value="1"/>
</dbReference>
<dbReference type="STRING" id="1441469.A0A225AHD7"/>
<comment type="function">
    <text evidence="9 10">Component of the Mediator complex, a coactivator involved in the regulated transcription of nearly all RNA polymerase II-dependent genes. Mediator functions as a bridge to convey information from gene-specific regulatory proteins to the basal RNA polymerase II transcription machinery. Mediator is recruited to promoters by direct interactions with regulatory proteins and serves as a scaffold for the assembly of a functional preinitiation complex with RNA polymerase II and the general transcription factors.</text>
</comment>
<accession>A0A225AHD7</accession>
<keyword evidence="7 10" id="KW-0804">Transcription</keyword>
<feature type="region of interest" description="Disordered" evidence="12">
    <location>
        <begin position="62"/>
        <end position="136"/>
    </location>
</feature>
<dbReference type="GeneID" id="31007029"/>
<evidence type="ECO:0000256" key="11">
    <source>
        <dbReference type="SAM" id="Coils"/>
    </source>
</evidence>
<protein>
    <recommendedName>
        <fullName evidence="4 10">Mediator of RNA polymerase II transcription subunit 21</fullName>
    </recommendedName>
</protein>
<evidence type="ECO:0000256" key="8">
    <source>
        <dbReference type="ARBA" id="ARBA00023242"/>
    </source>
</evidence>